<keyword evidence="6 8" id="KW-1133">Transmembrane helix</keyword>
<keyword evidence="7 8" id="KW-0472">Membrane</keyword>
<feature type="transmembrane region" description="Helical" evidence="8">
    <location>
        <begin position="74"/>
        <end position="92"/>
    </location>
</feature>
<feature type="transmembrane region" description="Helical" evidence="8">
    <location>
        <begin position="392"/>
        <end position="417"/>
    </location>
</feature>
<feature type="transmembrane region" description="Helical" evidence="8">
    <location>
        <begin position="42"/>
        <end position="62"/>
    </location>
</feature>
<keyword evidence="11" id="KW-1185">Reference proteome</keyword>
<accession>A0A1M4XRY5</accession>
<dbReference type="SUPFAM" id="SSF161098">
    <property type="entry name" value="MetI-like"/>
    <property type="match status" value="2"/>
</dbReference>
<feature type="transmembrane region" description="Helical" evidence="8">
    <location>
        <begin position="319"/>
        <end position="339"/>
    </location>
</feature>
<dbReference type="EMBL" id="FQUP01000001">
    <property type="protein sequence ID" value="SHE96012.1"/>
    <property type="molecule type" value="Genomic_DNA"/>
</dbReference>
<feature type="transmembrane region" description="Helical" evidence="8">
    <location>
        <begin position="169"/>
        <end position="191"/>
    </location>
</feature>
<evidence type="ECO:0000256" key="6">
    <source>
        <dbReference type="ARBA" id="ARBA00022989"/>
    </source>
</evidence>
<feature type="transmembrane region" description="Helical" evidence="8">
    <location>
        <begin position="451"/>
        <end position="470"/>
    </location>
</feature>
<keyword evidence="2 8" id="KW-0813">Transport</keyword>
<dbReference type="CDD" id="cd06261">
    <property type="entry name" value="TM_PBP2"/>
    <property type="match status" value="2"/>
</dbReference>
<dbReference type="Pfam" id="PF00528">
    <property type="entry name" value="BPD_transp_1"/>
    <property type="match status" value="2"/>
</dbReference>
<dbReference type="InterPro" id="IPR035906">
    <property type="entry name" value="MetI-like_sf"/>
</dbReference>
<evidence type="ECO:0000256" key="2">
    <source>
        <dbReference type="ARBA" id="ARBA00022448"/>
    </source>
</evidence>
<feature type="domain" description="ABC transmembrane type-1" evidence="9">
    <location>
        <begin position="315"/>
        <end position="523"/>
    </location>
</feature>
<feature type="transmembrane region" description="Helical" evidence="8">
    <location>
        <begin position="351"/>
        <end position="372"/>
    </location>
</feature>
<dbReference type="PROSITE" id="PS50928">
    <property type="entry name" value="ABC_TM1"/>
    <property type="match status" value="2"/>
</dbReference>
<evidence type="ECO:0000256" key="5">
    <source>
        <dbReference type="ARBA" id="ARBA00022692"/>
    </source>
</evidence>
<keyword evidence="3" id="KW-1003">Cell membrane</keyword>
<evidence type="ECO:0000313" key="10">
    <source>
        <dbReference type="EMBL" id="SHE96012.1"/>
    </source>
</evidence>
<keyword evidence="5 8" id="KW-0812">Transmembrane</keyword>
<evidence type="ECO:0000313" key="11">
    <source>
        <dbReference type="Proteomes" id="UP000184485"/>
    </source>
</evidence>
<dbReference type="InterPro" id="IPR000515">
    <property type="entry name" value="MetI-like"/>
</dbReference>
<evidence type="ECO:0000256" key="1">
    <source>
        <dbReference type="ARBA" id="ARBA00004429"/>
    </source>
</evidence>
<evidence type="ECO:0000256" key="7">
    <source>
        <dbReference type="ARBA" id="ARBA00023136"/>
    </source>
</evidence>
<reference evidence="10 11" key="1">
    <citation type="submission" date="2016-11" db="EMBL/GenBank/DDBJ databases">
        <authorList>
            <person name="Jaros S."/>
            <person name="Januszkiewicz K."/>
            <person name="Wedrychowicz H."/>
        </authorList>
    </citation>
    <scope>NUCLEOTIDE SEQUENCE [LARGE SCALE GENOMIC DNA]</scope>
    <source>
        <strain evidence="10 11">DSM 19436</strain>
    </source>
</reference>
<feature type="transmembrane region" description="Helical" evidence="8">
    <location>
        <begin position="503"/>
        <end position="521"/>
    </location>
</feature>
<evidence type="ECO:0000256" key="4">
    <source>
        <dbReference type="ARBA" id="ARBA00022519"/>
    </source>
</evidence>
<comment type="similarity">
    <text evidence="8">Belongs to the binding-protein-dependent transport system permease family.</text>
</comment>
<dbReference type="Gene3D" id="1.10.3720.10">
    <property type="entry name" value="MetI-like"/>
    <property type="match status" value="2"/>
</dbReference>
<sequence length="530" mass="54737">MAALALLPVGGLAWFAVGGDGALWPSLLRNVLPRASWTTLILLAGVGTIALVTGIGTAFLVARCRFPGRHLFEWALLLPLAMPTYVMAYAWLDVVHPVGPLQTALRGLLGISDPRALRLPDLRSAGGAIFVIGFVLYPYVYLPVRALLMMRAAALSDAARMLGAGPLRAFFGVTLPTIWPAAAVGLSLVLLETLNDIGASEFLGIRTLTVTVYTTWAVRGSIEGAAQIALAMLAIVLLLMLAERHARRRLSTAAAARGARPPADMTLRTRGSAFAIAACAIPVLIGFGVPAAYLGVAAATRLAARGWPAGLISTAGNSLAMAGLAALLTITLGLALTVAARGARGHLVRPLMRIGTIGYAIPGTVLAVGLLVPLAGLDNIIANGVRALTGQSIGLVLIGSGAALLLAYCLRFLAIAIGGIEAGFQRISPSLDGAASSLGATPARVSREIHAPLLAAPIATAAILVFVDAMKELPATLLLRPLNFETLATSVYGEAARGTHEDGAIAALMIVLVGLVPVIRLSRIGRNGRD</sequence>
<evidence type="ECO:0000256" key="8">
    <source>
        <dbReference type="RuleBase" id="RU363032"/>
    </source>
</evidence>
<evidence type="ECO:0000256" key="3">
    <source>
        <dbReference type="ARBA" id="ARBA00022475"/>
    </source>
</evidence>
<comment type="subcellular location">
    <subcellularLocation>
        <location evidence="1">Cell inner membrane</location>
        <topology evidence="1">Multi-pass membrane protein</topology>
    </subcellularLocation>
    <subcellularLocation>
        <location evidence="8">Cell membrane</location>
        <topology evidence="8">Multi-pass membrane protein</topology>
    </subcellularLocation>
</comment>
<protein>
    <submittedName>
        <fullName evidence="10">Iron(III) transport system permease protein</fullName>
    </submittedName>
</protein>
<feature type="domain" description="ABC transmembrane type-1" evidence="9">
    <location>
        <begin position="36"/>
        <end position="241"/>
    </location>
</feature>
<proteinExistence type="inferred from homology"/>
<feature type="transmembrane region" description="Helical" evidence="8">
    <location>
        <begin position="274"/>
        <end position="299"/>
    </location>
</feature>
<evidence type="ECO:0000259" key="9">
    <source>
        <dbReference type="PROSITE" id="PS50928"/>
    </source>
</evidence>
<dbReference type="STRING" id="1122133.SAMN02745157_1320"/>
<dbReference type="GO" id="GO:0055085">
    <property type="term" value="P:transmembrane transport"/>
    <property type="evidence" value="ECO:0007669"/>
    <property type="project" value="InterPro"/>
</dbReference>
<dbReference type="Proteomes" id="UP000184485">
    <property type="component" value="Unassembled WGS sequence"/>
</dbReference>
<feature type="transmembrane region" description="Helical" evidence="8">
    <location>
        <begin position="127"/>
        <end position="148"/>
    </location>
</feature>
<gene>
    <name evidence="10" type="ORF">SAMN02745157_1320</name>
</gene>
<dbReference type="PANTHER" id="PTHR43357:SF3">
    <property type="entry name" value="FE(3+)-TRANSPORT SYSTEM PERMEASE PROTEIN FBPB 2"/>
    <property type="match status" value="1"/>
</dbReference>
<organism evidence="10 11">
    <name type="scientific">Kaistia soli DSM 19436</name>
    <dbReference type="NCBI Taxonomy" id="1122133"/>
    <lineage>
        <taxon>Bacteria</taxon>
        <taxon>Pseudomonadati</taxon>
        <taxon>Pseudomonadota</taxon>
        <taxon>Alphaproteobacteria</taxon>
        <taxon>Hyphomicrobiales</taxon>
        <taxon>Kaistiaceae</taxon>
        <taxon>Kaistia</taxon>
    </lineage>
</organism>
<dbReference type="AlphaFoldDB" id="A0A1M4XRY5"/>
<dbReference type="PANTHER" id="PTHR43357">
    <property type="entry name" value="INNER MEMBRANE ABC TRANSPORTER PERMEASE PROTEIN YDCV"/>
    <property type="match status" value="1"/>
</dbReference>
<keyword evidence="4" id="KW-0997">Cell inner membrane</keyword>
<feature type="transmembrane region" description="Helical" evidence="8">
    <location>
        <begin position="224"/>
        <end position="242"/>
    </location>
</feature>
<name>A0A1M4XRY5_9HYPH</name>
<dbReference type="GO" id="GO:0005886">
    <property type="term" value="C:plasma membrane"/>
    <property type="evidence" value="ECO:0007669"/>
    <property type="project" value="UniProtKB-SubCell"/>
</dbReference>